<reference evidence="1 2" key="1">
    <citation type="journal article" date="2016" name="Nat. Commun.">
        <title>Extremotolerant tardigrade genome and improved radiotolerance of human cultured cells by tardigrade-unique protein.</title>
        <authorList>
            <person name="Hashimoto T."/>
            <person name="Horikawa D.D."/>
            <person name="Saito Y."/>
            <person name="Kuwahara H."/>
            <person name="Kozuka-Hata H."/>
            <person name="Shin-I T."/>
            <person name="Minakuchi Y."/>
            <person name="Ohishi K."/>
            <person name="Motoyama A."/>
            <person name="Aizu T."/>
            <person name="Enomoto A."/>
            <person name="Kondo K."/>
            <person name="Tanaka S."/>
            <person name="Hara Y."/>
            <person name="Koshikawa S."/>
            <person name="Sagara H."/>
            <person name="Miura T."/>
            <person name="Yokobori S."/>
            <person name="Miyagawa K."/>
            <person name="Suzuki Y."/>
            <person name="Kubo T."/>
            <person name="Oyama M."/>
            <person name="Kohara Y."/>
            <person name="Fujiyama A."/>
            <person name="Arakawa K."/>
            <person name="Katayama T."/>
            <person name="Toyoda A."/>
            <person name="Kunieda T."/>
        </authorList>
    </citation>
    <scope>NUCLEOTIDE SEQUENCE [LARGE SCALE GENOMIC DNA]</scope>
    <source>
        <strain evidence="1 2">YOKOZUNA-1</strain>
    </source>
</reference>
<sequence length="101" mass="11382">MLFYPFPELSSSKRWDFPKAVVFVLCLFGVLWIRNRDSFPCATEAGQRPSVVECKMTSLLLGSMPPLRSSNSSSVLSALSNILPFHTKVPYLAELRKVDRC</sequence>
<name>A0A1D1VKA8_RAMVA</name>
<comment type="caution">
    <text evidence="1">The sequence shown here is derived from an EMBL/GenBank/DDBJ whole genome shotgun (WGS) entry which is preliminary data.</text>
</comment>
<dbReference type="EMBL" id="BDGG01000005">
    <property type="protein sequence ID" value="GAU99353.1"/>
    <property type="molecule type" value="Genomic_DNA"/>
</dbReference>
<accession>A0A1D1VKA8</accession>
<dbReference type="AlphaFoldDB" id="A0A1D1VKA8"/>
<gene>
    <name evidence="1" type="primary">RvY_10370-1</name>
    <name evidence="1" type="synonym">RvY_10370.1</name>
    <name evidence="1" type="ORF">RvY_10370</name>
</gene>
<keyword evidence="2" id="KW-1185">Reference proteome</keyword>
<dbReference type="Proteomes" id="UP000186922">
    <property type="component" value="Unassembled WGS sequence"/>
</dbReference>
<protein>
    <submittedName>
        <fullName evidence="1">Uncharacterized protein</fullName>
    </submittedName>
</protein>
<evidence type="ECO:0000313" key="2">
    <source>
        <dbReference type="Proteomes" id="UP000186922"/>
    </source>
</evidence>
<evidence type="ECO:0000313" key="1">
    <source>
        <dbReference type="EMBL" id="GAU99353.1"/>
    </source>
</evidence>
<organism evidence="1 2">
    <name type="scientific">Ramazzottius varieornatus</name>
    <name type="common">Water bear</name>
    <name type="synonym">Tardigrade</name>
    <dbReference type="NCBI Taxonomy" id="947166"/>
    <lineage>
        <taxon>Eukaryota</taxon>
        <taxon>Metazoa</taxon>
        <taxon>Ecdysozoa</taxon>
        <taxon>Tardigrada</taxon>
        <taxon>Eutardigrada</taxon>
        <taxon>Parachela</taxon>
        <taxon>Hypsibioidea</taxon>
        <taxon>Ramazzottiidae</taxon>
        <taxon>Ramazzottius</taxon>
    </lineage>
</organism>
<proteinExistence type="predicted"/>